<keyword evidence="2" id="KW-1185">Reference proteome</keyword>
<name>A0ABY3PLY5_9CYAN</name>
<organism evidence="1 2">
    <name type="scientific">Gloeobacter morelensis MG652769</name>
    <dbReference type="NCBI Taxonomy" id="2781736"/>
    <lineage>
        <taxon>Bacteria</taxon>
        <taxon>Bacillati</taxon>
        <taxon>Cyanobacteriota</taxon>
        <taxon>Cyanophyceae</taxon>
        <taxon>Gloeobacterales</taxon>
        <taxon>Gloeobacteraceae</taxon>
        <taxon>Gloeobacter</taxon>
        <taxon>Gloeobacter morelensis</taxon>
    </lineage>
</organism>
<protein>
    <submittedName>
        <fullName evidence="1">Uncharacterized protein</fullName>
    </submittedName>
</protein>
<dbReference type="RefSeq" id="WP_230841662.1">
    <property type="nucleotide sequence ID" value="NZ_CP063845.1"/>
</dbReference>
<dbReference type="EMBL" id="CP063845">
    <property type="protein sequence ID" value="UFP94614.1"/>
    <property type="molecule type" value="Genomic_DNA"/>
</dbReference>
<dbReference type="Proteomes" id="UP001054846">
    <property type="component" value="Chromosome"/>
</dbReference>
<sequence length="114" mass="12874">MTNGTQHRIDGKQRVQILTLYGAARRVAARHFNDYDADVAAMYWVGLHVSAVLKLRSPLIRLAVVLEREPYSLVSSIGAFQALKAREPVTCERAYPEFLGLYDEMTRRPLRAVG</sequence>
<reference evidence="1 2" key="1">
    <citation type="journal article" date="2021" name="Genome Biol. Evol.">
        <title>Complete Genome Sequencing of a Novel Gloeobacter Species from a Waterfall Cave in Mexico.</title>
        <authorList>
            <person name="Saw J.H."/>
            <person name="Cardona T."/>
            <person name="Montejano G."/>
        </authorList>
    </citation>
    <scope>NUCLEOTIDE SEQUENCE [LARGE SCALE GENOMIC DNA]</scope>
    <source>
        <strain evidence="1">MG652769</strain>
    </source>
</reference>
<accession>A0ABY3PLY5</accession>
<proteinExistence type="predicted"/>
<gene>
    <name evidence="1" type="ORF">ISF26_23255</name>
</gene>
<evidence type="ECO:0000313" key="2">
    <source>
        <dbReference type="Proteomes" id="UP001054846"/>
    </source>
</evidence>
<evidence type="ECO:0000313" key="1">
    <source>
        <dbReference type="EMBL" id="UFP94614.1"/>
    </source>
</evidence>